<protein>
    <submittedName>
        <fullName evidence="8">GTPase, G3E family</fullName>
    </submittedName>
</protein>
<evidence type="ECO:0000256" key="3">
    <source>
        <dbReference type="ARBA" id="ARBA00023186"/>
    </source>
</evidence>
<dbReference type="Gene3D" id="3.40.50.300">
    <property type="entry name" value="P-loop containing nucleotide triphosphate hydrolases"/>
    <property type="match status" value="1"/>
</dbReference>
<comment type="catalytic activity">
    <reaction evidence="6">
        <text>GTP + H2O = GDP + phosphate + H(+)</text>
        <dbReference type="Rhea" id="RHEA:19669"/>
        <dbReference type="ChEBI" id="CHEBI:15377"/>
        <dbReference type="ChEBI" id="CHEBI:15378"/>
        <dbReference type="ChEBI" id="CHEBI:37565"/>
        <dbReference type="ChEBI" id="CHEBI:43474"/>
        <dbReference type="ChEBI" id="CHEBI:58189"/>
    </reaction>
    <physiologicalReaction direction="left-to-right" evidence="6">
        <dbReference type="Rhea" id="RHEA:19670"/>
    </physiologicalReaction>
</comment>
<keyword evidence="3" id="KW-0143">Chaperone</keyword>
<evidence type="ECO:0000259" key="7">
    <source>
        <dbReference type="SMART" id="SM00833"/>
    </source>
</evidence>
<evidence type="ECO:0000256" key="2">
    <source>
        <dbReference type="ARBA" id="ARBA00022801"/>
    </source>
</evidence>
<evidence type="ECO:0000256" key="1">
    <source>
        <dbReference type="ARBA" id="ARBA00022741"/>
    </source>
</evidence>
<evidence type="ECO:0000256" key="4">
    <source>
        <dbReference type="ARBA" id="ARBA00034320"/>
    </source>
</evidence>
<dbReference type="EMBL" id="FPBH01000002">
    <property type="protein sequence ID" value="SFT56662.1"/>
    <property type="molecule type" value="Genomic_DNA"/>
</dbReference>
<dbReference type="OrthoDB" id="9808822at2"/>
<evidence type="ECO:0000313" key="8">
    <source>
        <dbReference type="EMBL" id="SFT56662.1"/>
    </source>
</evidence>
<evidence type="ECO:0000256" key="6">
    <source>
        <dbReference type="ARBA" id="ARBA00049117"/>
    </source>
</evidence>
<dbReference type="InterPro" id="IPR051316">
    <property type="entry name" value="Zinc-reg_GTPase_activator"/>
</dbReference>
<dbReference type="Proteomes" id="UP000198844">
    <property type="component" value="Unassembled WGS sequence"/>
</dbReference>
<name>A0A1I6Z1U5_9BURK</name>
<dbReference type="GO" id="GO:0000166">
    <property type="term" value="F:nucleotide binding"/>
    <property type="evidence" value="ECO:0007669"/>
    <property type="project" value="UniProtKB-KW"/>
</dbReference>
<evidence type="ECO:0000256" key="5">
    <source>
        <dbReference type="ARBA" id="ARBA00045658"/>
    </source>
</evidence>
<dbReference type="AlphaFoldDB" id="A0A1I6Z1U5"/>
<organism evidence="8 9">
    <name type="scientific">Paraburkholderia aspalathi</name>
    <dbReference type="NCBI Taxonomy" id="1324617"/>
    <lineage>
        <taxon>Bacteria</taxon>
        <taxon>Pseudomonadati</taxon>
        <taxon>Pseudomonadota</taxon>
        <taxon>Betaproteobacteria</taxon>
        <taxon>Burkholderiales</taxon>
        <taxon>Burkholderiaceae</taxon>
        <taxon>Paraburkholderia</taxon>
    </lineage>
</organism>
<dbReference type="PANTHER" id="PTHR13748:SF59">
    <property type="entry name" value="COBW C-TERMINAL DOMAIN-CONTAINING PROTEIN"/>
    <property type="match status" value="1"/>
</dbReference>
<dbReference type="Pfam" id="PF02492">
    <property type="entry name" value="cobW"/>
    <property type="match status" value="1"/>
</dbReference>
<dbReference type="PANTHER" id="PTHR13748">
    <property type="entry name" value="COBW-RELATED"/>
    <property type="match status" value="1"/>
</dbReference>
<comment type="similarity">
    <text evidence="4">Belongs to the SIMIBI class G3E GTPase family. ZNG1 subfamily.</text>
</comment>
<dbReference type="CDD" id="cd03112">
    <property type="entry name" value="CobW-like"/>
    <property type="match status" value="1"/>
</dbReference>
<dbReference type="InterPro" id="IPR003495">
    <property type="entry name" value="CobW/HypB/UreG_nucleotide-bd"/>
</dbReference>
<dbReference type="InterPro" id="IPR036627">
    <property type="entry name" value="CobW-likC_sf"/>
</dbReference>
<dbReference type="InterPro" id="IPR027417">
    <property type="entry name" value="P-loop_NTPase"/>
</dbReference>
<proteinExistence type="inferred from homology"/>
<dbReference type="SUPFAM" id="SSF90002">
    <property type="entry name" value="Hypothetical protein YjiA, C-terminal domain"/>
    <property type="match status" value="1"/>
</dbReference>
<keyword evidence="2" id="KW-0378">Hydrolase</keyword>
<sequence length="325" mass="34856">MNDVAQSGVRPPVPLVVLGGYLGAGKTTLLNHVLSNAGQRRVAVLVNDFGDINIDAALIRERTDDVINLENGCVCCSIGGRLVDALVKISARPERPELLIIEASGVSDPVKIAQIGLLDRAFRLVGIIVAVDAERIGVTLLDPYVGDIVRRQIAGATALVLTKTDLVTEQEKVATTEAVLALATTSILLESANGSIPLELIFDASVVPRHRTGEPALAASGHVSSHQDICSFSFRSDFRLDRKKLKDVFRTLTVPLLRAKGIVWLDQDASPQELHVVGGRILITPFAGHFAGHAAGESTIVLIGRFSDEDERTVKRCLESTQVLN</sequence>
<evidence type="ECO:0000313" key="9">
    <source>
        <dbReference type="Proteomes" id="UP000198844"/>
    </source>
</evidence>
<dbReference type="RefSeq" id="WP_093632863.1">
    <property type="nucleotide sequence ID" value="NZ_FPBH01000002.1"/>
</dbReference>
<dbReference type="Gene3D" id="3.30.1220.10">
    <property type="entry name" value="CobW-like, C-terminal domain"/>
    <property type="match status" value="1"/>
</dbReference>
<dbReference type="Pfam" id="PF07683">
    <property type="entry name" value="CobW_C"/>
    <property type="match status" value="1"/>
</dbReference>
<dbReference type="GO" id="GO:0016787">
    <property type="term" value="F:hydrolase activity"/>
    <property type="evidence" value="ECO:0007669"/>
    <property type="project" value="UniProtKB-KW"/>
</dbReference>
<comment type="function">
    <text evidence="5">Zinc chaperone that directly transfers zinc cofactor to target proteins, thereby activating them. Zinc is transferred from the CXCC motif in the GTPase domain to the zinc binding site in target proteins in a process requiring GTP hydrolysis.</text>
</comment>
<dbReference type="SUPFAM" id="SSF52540">
    <property type="entry name" value="P-loop containing nucleoside triphosphate hydrolases"/>
    <property type="match status" value="1"/>
</dbReference>
<accession>A0A1I6Z1U5</accession>
<keyword evidence="1" id="KW-0547">Nucleotide-binding</keyword>
<dbReference type="SMART" id="SM00833">
    <property type="entry name" value="CobW_C"/>
    <property type="match status" value="1"/>
</dbReference>
<dbReference type="InterPro" id="IPR011629">
    <property type="entry name" value="CobW-like_C"/>
</dbReference>
<reference evidence="8 9" key="1">
    <citation type="submission" date="2016-10" db="EMBL/GenBank/DDBJ databases">
        <authorList>
            <person name="de Groot N.N."/>
        </authorList>
    </citation>
    <scope>NUCLEOTIDE SEQUENCE [LARGE SCALE GENOMIC DNA]</scope>
    <source>
        <strain evidence="8 9">LMG 27731</strain>
    </source>
</reference>
<feature type="domain" description="CobW C-terminal" evidence="7">
    <location>
        <begin position="229"/>
        <end position="322"/>
    </location>
</feature>
<gene>
    <name evidence="8" type="ORF">SAMN05192563_100294</name>
</gene>